<dbReference type="PROSITE" id="PS50800">
    <property type="entry name" value="SAP"/>
    <property type="match status" value="1"/>
</dbReference>
<dbReference type="Proteomes" id="UP000009138">
    <property type="component" value="Unassembled WGS sequence"/>
</dbReference>
<dbReference type="InterPro" id="IPR039197">
    <property type="entry name" value="Mrs1/Cce1"/>
</dbReference>
<gene>
    <name evidence="2" type="ORF">RO3G_09272</name>
</gene>
<dbReference type="PANTHER" id="PTHR28072">
    <property type="entry name" value="CRUCIFORM CUTTING ENDONUCLEASE 1, MITOCHONDRIAL-RELATED"/>
    <property type="match status" value="1"/>
</dbReference>
<dbReference type="GO" id="GO:0005739">
    <property type="term" value="C:mitochondrion"/>
    <property type="evidence" value="ECO:0007669"/>
    <property type="project" value="TreeGrafter"/>
</dbReference>
<dbReference type="InterPro" id="IPR015242">
    <property type="entry name" value="Ydc2_cat"/>
</dbReference>
<dbReference type="InterPro" id="IPR036397">
    <property type="entry name" value="RNaseH_sf"/>
</dbReference>
<name>I1C7Y2_RHIO9</name>
<dbReference type="RefSeq" id="XP_067519958.1">
    <property type="nucleotide sequence ID" value="XM_067663857.1"/>
</dbReference>
<dbReference type="OrthoDB" id="45007at2759"/>
<dbReference type="Gene3D" id="3.30.420.10">
    <property type="entry name" value="Ribonuclease H-like superfamily/Ribonuclease H"/>
    <property type="match status" value="1"/>
</dbReference>
<dbReference type="AlphaFoldDB" id="I1C7Y2"/>
<dbReference type="CDD" id="cd16963">
    <property type="entry name" value="CCE1"/>
    <property type="match status" value="1"/>
</dbReference>
<proteinExistence type="predicted"/>
<dbReference type="GO" id="GO:0000403">
    <property type="term" value="F:Y-form DNA binding"/>
    <property type="evidence" value="ECO:0007669"/>
    <property type="project" value="TreeGrafter"/>
</dbReference>
<protein>
    <recommendedName>
        <fullName evidence="1">SAP domain-containing protein</fullName>
    </recommendedName>
</protein>
<dbReference type="GO" id="GO:0000402">
    <property type="term" value="F:crossed form four-way junction DNA binding"/>
    <property type="evidence" value="ECO:0007669"/>
    <property type="project" value="TreeGrafter"/>
</dbReference>
<dbReference type="SUPFAM" id="SSF56300">
    <property type="entry name" value="Metallo-dependent phosphatases"/>
    <property type="match status" value="1"/>
</dbReference>
<dbReference type="GO" id="GO:0016787">
    <property type="term" value="F:hydrolase activity"/>
    <property type="evidence" value="ECO:0007669"/>
    <property type="project" value="InterPro"/>
</dbReference>
<feature type="domain" description="SAP" evidence="1">
    <location>
        <begin position="15"/>
        <end position="49"/>
    </location>
</feature>
<dbReference type="InterPro" id="IPR029052">
    <property type="entry name" value="Metallo-depent_PP-like"/>
</dbReference>
<dbReference type="STRING" id="246409.I1C7Y2"/>
<dbReference type="EMBL" id="CH476738">
    <property type="protein sequence ID" value="EIE84562.1"/>
    <property type="molecule type" value="Genomic_DNA"/>
</dbReference>
<evidence type="ECO:0000259" key="1">
    <source>
        <dbReference type="PROSITE" id="PS50800"/>
    </source>
</evidence>
<dbReference type="InterPro" id="IPR004843">
    <property type="entry name" value="Calcineurin-like_PHP"/>
</dbReference>
<sequence>MMRQPLVMGTLIESLSSKKLVELRSIAKSSGVLVNGNKTQVVQRIAHVLTEVKKCSSVLSFDLGYRNLAYCHLTHDATVLDWARVDLELETFHPSTVAPIVRQFIKERVENNIKRADVVIVEQQRSRTNGSFAVLEHTLRVNSVEGMLWSGLYEAAEKIKRSDLSMLPLNRQRVDDAWENEIQNVIEANSSRFSKIKKGTYAKKQAGILLVQDWLENESSLKVNNQLKDMFKQESKKDDLSDCLLQAVACSTNLKVASTSPQKHFIVHMFYLICSLLYSTLDSYVSCGVLRKQPVLYVQDTNHVQVVWETNCGTDDKPMMLSYWSDSKENQTILGPIEPHVLDNTHTVYKATIGPVENSKIHYSIYQSEENDRSLHRKTWAENTFGWHLNSDRSIRIAALADNQFGMLTFLTLLQQIKRIQPDYLLHAGDAVQNYPSLRQWQTDFTEPLTVFGLGQTKPMIYAHGNHDFDTSSVYSYTRSGEHPWFSFTMAAGAIHFIVLDSNLDWEIQDDWLRQETTTEAFKRAQFRIVVVHVPPFLEYWDPEAWFGLKQSEWSAFIKERYVPLFEASGVDLVISGHQHNYERGERNGIQYAIIGGAGGDLDFDQVKDWGMYEAKLFDFHFVLLEFNPPTSQDQSWTLKWDTYNINGEKVDTTRIESRIKDKEYL</sequence>
<dbReference type="Pfam" id="PF09159">
    <property type="entry name" value="Ydc2-catalyt"/>
    <property type="match status" value="1"/>
</dbReference>
<evidence type="ECO:0000313" key="3">
    <source>
        <dbReference type="Proteomes" id="UP000009138"/>
    </source>
</evidence>
<dbReference type="InParanoid" id="I1C7Y2"/>
<dbReference type="GeneID" id="93616238"/>
<organism evidence="2 3">
    <name type="scientific">Rhizopus delemar (strain RA 99-880 / ATCC MYA-4621 / FGSC 9543 / NRRL 43880)</name>
    <name type="common">Mucormycosis agent</name>
    <name type="synonym">Rhizopus arrhizus var. delemar</name>
    <dbReference type="NCBI Taxonomy" id="246409"/>
    <lineage>
        <taxon>Eukaryota</taxon>
        <taxon>Fungi</taxon>
        <taxon>Fungi incertae sedis</taxon>
        <taxon>Mucoromycota</taxon>
        <taxon>Mucoromycotina</taxon>
        <taxon>Mucoromycetes</taxon>
        <taxon>Mucorales</taxon>
        <taxon>Mucorineae</taxon>
        <taxon>Rhizopodaceae</taxon>
        <taxon>Rhizopus</taxon>
    </lineage>
</organism>
<dbReference type="GO" id="GO:0070336">
    <property type="term" value="F:flap-structured DNA binding"/>
    <property type="evidence" value="ECO:0007669"/>
    <property type="project" value="TreeGrafter"/>
</dbReference>
<dbReference type="InterPro" id="IPR012337">
    <property type="entry name" value="RNaseH-like_sf"/>
</dbReference>
<accession>I1C7Y2</accession>
<dbReference type="GO" id="GO:0004520">
    <property type="term" value="F:DNA endonuclease activity"/>
    <property type="evidence" value="ECO:0007669"/>
    <property type="project" value="TreeGrafter"/>
</dbReference>
<dbReference type="Pfam" id="PF00149">
    <property type="entry name" value="Metallophos"/>
    <property type="match status" value="1"/>
</dbReference>
<dbReference type="PANTHER" id="PTHR28072:SF1">
    <property type="entry name" value="CRUCIFORM CUTTING ENDONUCLEASE 1, MITOCHONDRIAL-RELATED"/>
    <property type="match status" value="1"/>
</dbReference>
<dbReference type="Gene3D" id="3.60.21.10">
    <property type="match status" value="1"/>
</dbReference>
<evidence type="ECO:0000313" key="2">
    <source>
        <dbReference type="EMBL" id="EIE84562.1"/>
    </source>
</evidence>
<dbReference type="eggNOG" id="KOG1378">
    <property type="taxonomic scope" value="Eukaryota"/>
</dbReference>
<dbReference type="VEuPathDB" id="FungiDB:RO3G_09272"/>
<reference evidence="2 3" key="1">
    <citation type="journal article" date="2009" name="PLoS Genet.">
        <title>Genomic analysis of the basal lineage fungus Rhizopus oryzae reveals a whole-genome duplication.</title>
        <authorList>
            <person name="Ma L.-J."/>
            <person name="Ibrahim A.S."/>
            <person name="Skory C."/>
            <person name="Grabherr M.G."/>
            <person name="Burger G."/>
            <person name="Butler M."/>
            <person name="Elias M."/>
            <person name="Idnurm A."/>
            <person name="Lang B.F."/>
            <person name="Sone T."/>
            <person name="Abe A."/>
            <person name="Calvo S.E."/>
            <person name="Corrochano L.M."/>
            <person name="Engels R."/>
            <person name="Fu J."/>
            <person name="Hansberg W."/>
            <person name="Kim J.-M."/>
            <person name="Kodira C.D."/>
            <person name="Koehrsen M.J."/>
            <person name="Liu B."/>
            <person name="Miranda-Saavedra D."/>
            <person name="O'Leary S."/>
            <person name="Ortiz-Castellanos L."/>
            <person name="Poulter R."/>
            <person name="Rodriguez-Romero J."/>
            <person name="Ruiz-Herrera J."/>
            <person name="Shen Y.-Q."/>
            <person name="Zeng Q."/>
            <person name="Galagan J."/>
            <person name="Birren B.W."/>
            <person name="Cuomo C.A."/>
            <person name="Wickes B.L."/>
        </authorList>
    </citation>
    <scope>NUCLEOTIDE SEQUENCE [LARGE SCALE GENOMIC DNA]</scope>
    <source>
        <strain evidence="3">RA 99-880 / ATCC MYA-4621 / FGSC 9543 / NRRL 43880</strain>
    </source>
</reference>
<dbReference type="SUPFAM" id="SSF53098">
    <property type="entry name" value="Ribonuclease H-like"/>
    <property type="match status" value="1"/>
</dbReference>
<dbReference type="InterPro" id="IPR003034">
    <property type="entry name" value="SAP_dom"/>
</dbReference>
<keyword evidence="3" id="KW-1185">Reference proteome</keyword>